<dbReference type="OrthoDB" id="3819922at2"/>
<dbReference type="PANTHER" id="PTHR37807:SF3">
    <property type="entry name" value="OS07G0160300 PROTEIN"/>
    <property type="match status" value="1"/>
</dbReference>
<accession>A0A5R8P5C5</accession>
<evidence type="ECO:0000313" key="1">
    <source>
        <dbReference type="EMBL" id="TLF92926.1"/>
    </source>
</evidence>
<protein>
    <submittedName>
        <fullName evidence="1">ATP-binding protein</fullName>
    </submittedName>
</protein>
<name>A0A5R8P5C5_9NOCA</name>
<dbReference type="GO" id="GO:0005524">
    <property type="term" value="F:ATP binding"/>
    <property type="evidence" value="ECO:0007669"/>
    <property type="project" value="UniProtKB-KW"/>
</dbReference>
<dbReference type="PANTHER" id="PTHR37807">
    <property type="entry name" value="OS07G0160300 PROTEIN"/>
    <property type="match status" value="1"/>
</dbReference>
<organism evidence="1 2">
    <name type="scientific">Nocardia cyriacigeorgica</name>
    <dbReference type="NCBI Taxonomy" id="135487"/>
    <lineage>
        <taxon>Bacteria</taxon>
        <taxon>Bacillati</taxon>
        <taxon>Actinomycetota</taxon>
        <taxon>Actinomycetes</taxon>
        <taxon>Mycobacteriales</taxon>
        <taxon>Nocardiaceae</taxon>
        <taxon>Nocardia</taxon>
    </lineage>
</organism>
<gene>
    <name evidence="1" type="ORF">FEK35_30230</name>
</gene>
<comment type="caution">
    <text evidence="1">The sequence shown here is derived from an EMBL/GenBank/DDBJ whole genome shotgun (WGS) entry which is preliminary data.</text>
</comment>
<sequence>MPTSAQHPVITVVSGPPGSGKSTLAHTIAELVGYPAILRDEFKQGMVAATTPARDSDYEDLNIPVLRTFFDVLTVLARNGVSAVAEAAFQDKLWRPNLERVAEFAEIRIIHCTAPQHVLHDRIAHRAEHDHHRRAHNDTDLLAEIAAGTRTAASFVPVTMDAAQMTVDTTDGYEPGLDALAQFVTAPSKRLSR</sequence>
<evidence type="ECO:0000313" key="2">
    <source>
        <dbReference type="Proteomes" id="UP000308349"/>
    </source>
</evidence>
<dbReference type="SUPFAM" id="SSF52540">
    <property type="entry name" value="P-loop containing nucleoside triphosphate hydrolases"/>
    <property type="match status" value="1"/>
</dbReference>
<dbReference type="RefSeq" id="WP_138459122.1">
    <property type="nucleotide sequence ID" value="NZ_VBUU01000055.1"/>
</dbReference>
<keyword evidence="1" id="KW-0067">ATP-binding</keyword>
<dbReference type="EMBL" id="VBUU01000055">
    <property type="protein sequence ID" value="TLF92926.1"/>
    <property type="molecule type" value="Genomic_DNA"/>
</dbReference>
<keyword evidence="1" id="KW-0547">Nucleotide-binding</keyword>
<dbReference type="AlphaFoldDB" id="A0A5R8P5C5"/>
<dbReference type="Gene3D" id="3.40.50.300">
    <property type="entry name" value="P-loop containing nucleotide triphosphate hydrolases"/>
    <property type="match status" value="1"/>
</dbReference>
<reference evidence="1 2" key="1">
    <citation type="submission" date="2019-05" db="EMBL/GenBank/DDBJ databases">
        <title>Genomes sequences of two Nocardia cyriacigeorgica environmental isolates, type strains Nocardia asteroides ATCC 19247 and Nocardia cyriacigeorgica DSM 44484.</title>
        <authorList>
            <person name="Vautrin F."/>
            <person name="Bergeron E."/>
            <person name="Dubost A."/>
            <person name="Abrouk D."/>
            <person name="Rodriguez Nava V."/>
            <person name="Pujic P."/>
        </authorList>
    </citation>
    <scope>NUCLEOTIDE SEQUENCE [LARGE SCALE GENOMIC DNA]</scope>
    <source>
        <strain evidence="1 2">EML 1456</strain>
    </source>
</reference>
<dbReference type="Pfam" id="PF13671">
    <property type="entry name" value="AAA_33"/>
    <property type="match status" value="1"/>
</dbReference>
<dbReference type="Proteomes" id="UP000308349">
    <property type="component" value="Unassembled WGS sequence"/>
</dbReference>
<proteinExistence type="predicted"/>
<dbReference type="InterPro" id="IPR027417">
    <property type="entry name" value="P-loop_NTPase"/>
</dbReference>